<evidence type="ECO:0000313" key="1">
    <source>
        <dbReference type="EMBL" id="MDY7224928.1"/>
    </source>
</evidence>
<organism evidence="1 2">
    <name type="scientific">Hyalangium rubrum</name>
    <dbReference type="NCBI Taxonomy" id="3103134"/>
    <lineage>
        <taxon>Bacteria</taxon>
        <taxon>Pseudomonadati</taxon>
        <taxon>Myxococcota</taxon>
        <taxon>Myxococcia</taxon>
        <taxon>Myxococcales</taxon>
        <taxon>Cystobacterineae</taxon>
        <taxon>Archangiaceae</taxon>
        <taxon>Hyalangium</taxon>
    </lineage>
</organism>
<evidence type="ECO:0000313" key="2">
    <source>
        <dbReference type="Proteomes" id="UP001291309"/>
    </source>
</evidence>
<gene>
    <name evidence="1" type="ORF">SYV04_00980</name>
</gene>
<dbReference type="Proteomes" id="UP001291309">
    <property type="component" value="Unassembled WGS sequence"/>
</dbReference>
<dbReference type="InterPro" id="IPR023213">
    <property type="entry name" value="CAT-like_dom_sf"/>
</dbReference>
<dbReference type="Gene3D" id="3.30.559.10">
    <property type="entry name" value="Chloramphenicol acetyltransferase-like domain"/>
    <property type="match status" value="1"/>
</dbReference>
<comment type="caution">
    <text evidence="1">The sequence shown here is derived from an EMBL/GenBank/DDBJ whole genome shotgun (WGS) entry which is preliminary data.</text>
</comment>
<protein>
    <recommendedName>
        <fullName evidence="3">Condensation domain-containing protein</fullName>
    </recommendedName>
</protein>
<dbReference type="RefSeq" id="WP_321543654.1">
    <property type="nucleotide sequence ID" value="NZ_JAXIVS010000001.1"/>
</dbReference>
<name>A0ABU5GUR5_9BACT</name>
<accession>A0ABU5GUR5</accession>
<dbReference type="SUPFAM" id="SSF52777">
    <property type="entry name" value="CoA-dependent acyltransferases"/>
    <property type="match status" value="1"/>
</dbReference>
<keyword evidence="2" id="KW-1185">Reference proteome</keyword>
<dbReference type="EMBL" id="JAXIVS010000001">
    <property type="protein sequence ID" value="MDY7224928.1"/>
    <property type="molecule type" value="Genomic_DNA"/>
</dbReference>
<sequence>MRANFVDTLMARLDGEVATIWATVLLRLEERPDVAALRQGLRALVRESERLNVAWDDARCEWVPVARPSAEVDAAVLETSEPLDEQEAVARVINTRMDLARELPLRFHLHPMKDASQGAWMLGVQLHHAIGDAKALGHLLERLWLHCAGRASESSPLAPSRLTDGRVLLAALRRPEQLLGLASPRRRLLAPRGMGLKRSGDVAGPSLMTTVRLRIPAGRSDLVPSDVFFAALLAGVALHEPRKEGRVRLRMPVDLRRSLGLGRILGNGCSAVPIELPLSEVRARLEDPQGLIQLARSEIQRVLDAGIHWTTALECMAVARLAPSQVLRRNARPGLLAEPRTNTLVVTYLGRLDRHFEQSPLRIRSLRSHTPTWGATGFSFGETLCINPATFEGLWSRDALRGFTERLAGWASSALSLPVEVVGP</sequence>
<reference evidence="1 2" key="1">
    <citation type="submission" date="2023-12" db="EMBL/GenBank/DDBJ databases">
        <title>the genome sequence of Hyalangium sp. s54d21.</title>
        <authorList>
            <person name="Zhang X."/>
        </authorList>
    </citation>
    <scope>NUCLEOTIDE SEQUENCE [LARGE SCALE GENOMIC DNA]</scope>
    <source>
        <strain evidence="2">s54d21</strain>
    </source>
</reference>
<proteinExistence type="predicted"/>
<evidence type="ECO:0008006" key="3">
    <source>
        <dbReference type="Google" id="ProtNLM"/>
    </source>
</evidence>